<keyword evidence="12" id="KW-1185">Reference proteome</keyword>
<dbReference type="OrthoDB" id="514248at2759"/>
<dbReference type="InterPro" id="IPR018464">
    <property type="entry name" value="CENP-O"/>
</dbReference>
<reference evidence="11 12" key="1">
    <citation type="submission" date="2018-03" db="EMBL/GenBank/DDBJ databases">
        <authorList>
            <person name="Guldener U."/>
        </authorList>
    </citation>
    <scope>NUCLEOTIDE SEQUENCE [LARGE SCALE GENOMIC DNA]</scope>
    <source>
        <strain evidence="11 12">DAOM196992</strain>
    </source>
</reference>
<evidence type="ECO:0000313" key="12">
    <source>
        <dbReference type="Proteomes" id="UP000323386"/>
    </source>
</evidence>
<dbReference type="SUPFAM" id="SSF53335">
    <property type="entry name" value="S-adenosyl-L-methionine-dependent methyltransferases"/>
    <property type="match status" value="1"/>
</dbReference>
<evidence type="ECO:0000256" key="4">
    <source>
        <dbReference type="ARBA" id="ARBA00022454"/>
    </source>
</evidence>
<dbReference type="CDD" id="cd02440">
    <property type="entry name" value="AdoMet_MTases"/>
    <property type="match status" value="1"/>
</dbReference>
<dbReference type="PANTHER" id="PTHR13393">
    <property type="entry name" value="SAM-DEPENDENT METHYLTRANSFERASE"/>
    <property type="match status" value="1"/>
</dbReference>
<proteinExistence type="inferred from homology"/>
<keyword evidence="9" id="KW-0175">Coiled coil</keyword>
<feature type="compositionally biased region" description="Low complexity" evidence="10">
    <location>
        <begin position="781"/>
        <end position="793"/>
    </location>
</feature>
<feature type="coiled-coil region" evidence="9">
    <location>
        <begin position="12"/>
        <end position="39"/>
    </location>
</feature>
<evidence type="ECO:0000256" key="9">
    <source>
        <dbReference type="SAM" id="Coils"/>
    </source>
</evidence>
<dbReference type="GO" id="GO:0008168">
    <property type="term" value="F:methyltransferase activity"/>
    <property type="evidence" value="ECO:0007669"/>
    <property type="project" value="UniProtKB-KW"/>
</dbReference>
<feature type="region of interest" description="Disordered" evidence="10">
    <location>
        <begin position="359"/>
        <end position="406"/>
    </location>
</feature>
<evidence type="ECO:0000256" key="7">
    <source>
        <dbReference type="ARBA" id="ARBA00023242"/>
    </source>
</evidence>
<evidence type="ECO:0000256" key="1">
    <source>
        <dbReference type="ARBA" id="ARBA00004123"/>
    </source>
</evidence>
<dbReference type="Proteomes" id="UP000323386">
    <property type="component" value="Unassembled WGS sequence"/>
</dbReference>
<dbReference type="Gene3D" id="3.40.50.150">
    <property type="entry name" value="Vaccinia Virus protein VP39"/>
    <property type="match status" value="1"/>
</dbReference>
<evidence type="ECO:0000256" key="3">
    <source>
        <dbReference type="ARBA" id="ARBA00007321"/>
    </source>
</evidence>
<comment type="subcellular location">
    <subcellularLocation>
        <location evidence="2">Chromosome</location>
        <location evidence="2">Centromere</location>
    </subcellularLocation>
    <subcellularLocation>
        <location evidence="1">Nucleus</location>
    </subcellularLocation>
</comment>
<evidence type="ECO:0000256" key="10">
    <source>
        <dbReference type="SAM" id="MobiDB-lite"/>
    </source>
</evidence>
<accession>A0A5C3F468</accession>
<dbReference type="InterPro" id="IPR010286">
    <property type="entry name" value="METTL16/RlmF"/>
</dbReference>
<evidence type="ECO:0000313" key="11">
    <source>
        <dbReference type="EMBL" id="SPO38726.1"/>
    </source>
</evidence>
<dbReference type="PANTHER" id="PTHR13393:SF0">
    <property type="entry name" value="RNA N6-ADENOSINE-METHYLTRANSFERASE METTL16"/>
    <property type="match status" value="1"/>
</dbReference>
<gene>
    <name evidence="11" type="ORF">PSFLO_04205</name>
</gene>
<keyword evidence="8" id="KW-0137">Centromere</keyword>
<name>A0A5C3F468_9BASI</name>
<evidence type="ECO:0000256" key="2">
    <source>
        <dbReference type="ARBA" id="ARBA00004584"/>
    </source>
</evidence>
<feature type="region of interest" description="Disordered" evidence="10">
    <location>
        <begin position="521"/>
        <end position="541"/>
    </location>
</feature>
<feature type="compositionally biased region" description="Basic and acidic residues" evidence="10">
    <location>
        <begin position="373"/>
        <end position="385"/>
    </location>
</feature>
<dbReference type="GO" id="GO:0005634">
    <property type="term" value="C:nucleus"/>
    <property type="evidence" value="ECO:0007669"/>
    <property type="project" value="UniProtKB-SubCell"/>
</dbReference>
<comment type="similarity">
    <text evidence="3">Belongs to the CENP-O/MCM21 family.</text>
</comment>
<dbReference type="GO" id="GO:0070475">
    <property type="term" value="P:rRNA base methylation"/>
    <property type="evidence" value="ECO:0007669"/>
    <property type="project" value="TreeGrafter"/>
</dbReference>
<dbReference type="Pfam" id="PF09496">
    <property type="entry name" value="CENP-O"/>
    <property type="match status" value="1"/>
</dbReference>
<feature type="region of interest" description="Disordered" evidence="10">
    <location>
        <begin position="771"/>
        <end position="801"/>
    </location>
</feature>
<feature type="region of interest" description="Disordered" evidence="10">
    <location>
        <begin position="289"/>
        <end position="316"/>
    </location>
</feature>
<dbReference type="AlphaFoldDB" id="A0A5C3F468"/>
<dbReference type="InterPro" id="IPR029063">
    <property type="entry name" value="SAM-dependent_MTases_sf"/>
</dbReference>
<sequence length="874" mass="95207">MSVTAQAGLAGLDALKARQSQLQAERASLKVELANVQALPADLSDVKWPGLDEENDRLGRELASMEDKTVIYRSAGWTCFEIDLDVGRRARETRKELKQEPDDVQPSNNSGLGLGIRLDTFFRGRYYEPYYLVFARPSQMVDAPRLAGTTLGEPNADFLDTVADGLLLIRHTMPHFVPLVGLLERYIPAVLDGSASGGGSGSGQRSDGGLSLLADFHNLPGVEAFLSALHCHLQAFVSRREQVVALSQAELPDIAKAGGGGGTPAPASLNVAGSDAFDLIRVVWQIPQPQDAPSQDPGEEEVAEGPPQEPFQEPGRTRRKDLEELFAQEVEGEGLELDEALEVVADRVWQERGGDADRILVRSRKKRPSARTAPEHPRGAYEPDRKRRQHPPALPSGRLNPDPYSDSPPNFAALADLYPLTLGKQLNYILYLRKVLDCSSSCSRVIATARQARSAVSREEGAEQRDIDVGRRGVRGLDIGTGASAIYPLLGCAVEPDWTFVATDIDSDSLAHARQTIEDPANNRSVVVSSSRTTAQGDQHGPVTVDHALAQRVQLLLRSREDCLIPSDGEVASWDGPVRFDFTMCNPPFYLSEEDMRYSASFKTAKPNAVCHGSENEMVTEGGEVAFVLRMVRESALPANRQRVGWYTSMLGKLSSVSAVVDGIKSHGIDNWAVTKLVQGQTGRWVVSWSFAGVRLPDSLCRLQDSKLEASLPPSNIRTCSFAASQFDSALAILEAIKAVLLGLDDCHAAVGEAGRSVDVMAWRQSWTRSARRQKARRQGDASAASARQADQATGEEQGAMSEPEVCLSFCVEAGGGQARRAGAEEWRVEAQWTWGRRRVVFESFAAHVLRKLADWRQDDGDARGRGRGPSTTS</sequence>
<dbReference type="GO" id="GO:0000776">
    <property type="term" value="C:kinetochore"/>
    <property type="evidence" value="ECO:0007669"/>
    <property type="project" value="InterPro"/>
</dbReference>
<keyword evidence="6" id="KW-0808">Transferase</keyword>
<feature type="compositionally biased region" description="Low complexity" evidence="10">
    <location>
        <begin position="304"/>
        <end position="314"/>
    </location>
</feature>
<evidence type="ECO:0000256" key="5">
    <source>
        <dbReference type="ARBA" id="ARBA00022603"/>
    </source>
</evidence>
<keyword evidence="4" id="KW-0158">Chromosome</keyword>
<dbReference type="Pfam" id="PF05971">
    <property type="entry name" value="Methyltransf_10"/>
    <property type="match status" value="2"/>
</dbReference>
<keyword evidence="7" id="KW-0539">Nucleus</keyword>
<keyword evidence="5" id="KW-0489">Methyltransferase</keyword>
<dbReference type="EMBL" id="OOIP01000011">
    <property type="protein sequence ID" value="SPO38726.1"/>
    <property type="molecule type" value="Genomic_DNA"/>
</dbReference>
<protein>
    <submittedName>
        <fullName evidence="11">Uncharacterized protein</fullName>
    </submittedName>
</protein>
<evidence type="ECO:0000256" key="6">
    <source>
        <dbReference type="ARBA" id="ARBA00022679"/>
    </source>
</evidence>
<evidence type="ECO:0000256" key="8">
    <source>
        <dbReference type="ARBA" id="ARBA00023328"/>
    </source>
</evidence>
<organism evidence="11 12">
    <name type="scientific">Pseudozyma flocculosa</name>
    <dbReference type="NCBI Taxonomy" id="84751"/>
    <lineage>
        <taxon>Eukaryota</taxon>
        <taxon>Fungi</taxon>
        <taxon>Dikarya</taxon>
        <taxon>Basidiomycota</taxon>
        <taxon>Ustilaginomycotina</taxon>
        <taxon>Ustilaginomycetes</taxon>
        <taxon>Ustilaginales</taxon>
        <taxon>Ustilaginaceae</taxon>
        <taxon>Pseudozyma</taxon>
    </lineage>
</organism>